<evidence type="ECO:0000256" key="3">
    <source>
        <dbReference type="ARBA" id="ARBA00023004"/>
    </source>
</evidence>
<dbReference type="RefSeq" id="WP_089713010.1">
    <property type="nucleotide sequence ID" value="NZ_FOBC01000010.1"/>
</dbReference>
<keyword evidence="2" id="KW-0479">Metal-binding</keyword>
<dbReference type="PANTHER" id="PTHR13096">
    <property type="entry name" value="MINA53 MYC INDUCED NUCLEAR ANTIGEN"/>
    <property type="match status" value="1"/>
</dbReference>
<dbReference type="EMBL" id="FOBC01000010">
    <property type="protein sequence ID" value="SEL42903.1"/>
    <property type="molecule type" value="Genomic_DNA"/>
</dbReference>
<evidence type="ECO:0000313" key="6">
    <source>
        <dbReference type="Proteomes" id="UP000198807"/>
    </source>
</evidence>
<dbReference type="InterPro" id="IPR003347">
    <property type="entry name" value="JmjC_dom"/>
</dbReference>
<organism evidence="5 6">
    <name type="scientific">Halomonas daqiaonensis</name>
    <dbReference type="NCBI Taxonomy" id="650850"/>
    <lineage>
        <taxon>Bacteria</taxon>
        <taxon>Pseudomonadati</taxon>
        <taxon>Pseudomonadota</taxon>
        <taxon>Gammaproteobacteria</taxon>
        <taxon>Oceanospirillales</taxon>
        <taxon>Halomonadaceae</taxon>
        <taxon>Halomonas</taxon>
    </lineage>
</organism>
<dbReference type="STRING" id="650850.SAMN04488129_11013"/>
<dbReference type="PANTHER" id="PTHR13096:SF8">
    <property type="entry name" value="RIBOSOMAL OXYGENASE 1"/>
    <property type="match status" value="1"/>
</dbReference>
<dbReference type="PROSITE" id="PS51184">
    <property type="entry name" value="JMJC"/>
    <property type="match status" value="1"/>
</dbReference>
<reference evidence="6" key="1">
    <citation type="submission" date="2016-10" db="EMBL/GenBank/DDBJ databases">
        <authorList>
            <person name="Varghese N."/>
            <person name="Submissions S."/>
        </authorList>
    </citation>
    <scope>NUCLEOTIDE SEQUENCE [LARGE SCALE GENOMIC DNA]</scope>
    <source>
        <strain evidence="6">CGMCC 1.9150</strain>
    </source>
</reference>
<keyword evidence="6" id="KW-1185">Reference proteome</keyword>
<dbReference type="GO" id="GO:0046872">
    <property type="term" value="F:metal ion binding"/>
    <property type="evidence" value="ECO:0007669"/>
    <property type="project" value="UniProtKB-KW"/>
</dbReference>
<dbReference type="InterPro" id="IPR039994">
    <property type="entry name" value="NO66-like"/>
</dbReference>
<dbReference type="OrthoDB" id="9764016at2"/>
<gene>
    <name evidence="5" type="ORF">SAMN04488129_11013</name>
</gene>
<sequence>MDSRAAHQHPTGNELRHLLGPVGVDEFVSEYAGKQALLIKGQPDKFAHLDMDEERFLEAAERFPAEYERLKTMLNVVGETEQYMHIGPEQLRPLYRAGMTVCCTALSDAIPQLAAFAEGIRLALGVPDMRFNSYLSPHGSGFDVHYDAQPIFLVQLQGAKHWWYAREPVRPIPTALSSAWDCKPERDELEYCLLETGDVLYLPAFTWHHAQAEGASLGITLGPKGLHNQPLVMALNDWHFGRGWPKDQLMPMLDPAKVPGAEVPDTAREYLQHLLHELRGFAQDLTVDDLWVYWRNEVNTPKGPLLAPGALHPVAPDESLTRDRRLLATCSYISELGEPVLRIQTAGHQISLSPQHEPLVVWLLDTREPFTARDAATAAGVEEQLRWSEVEFLLQMFLALGILRPTEA</sequence>
<evidence type="ECO:0000256" key="1">
    <source>
        <dbReference type="ARBA" id="ARBA00001954"/>
    </source>
</evidence>
<proteinExistence type="predicted"/>
<dbReference type="Proteomes" id="UP000198807">
    <property type="component" value="Unassembled WGS sequence"/>
</dbReference>
<evidence type="ECO:0000313" key="5">
    <source>
        <dbReference type="EMBL" id="SEL42903.1"/>
    </source>
</evidence>
<keyword evidence="3" id="KW-0408">Iron</keyword>
<name>A0A1H7Q4H3_9GAMM</name>
<dbReference type="Gene3D" id="2.60.120.650">
    <property type="entry name" value="Cupin"/>
    <property type="match status" value="1"/>
</dbReference>
<feature type="domain" description="JmjC" evidence="4">
    <location>
        <begin position="102"/>
        <end position="240"/>
    </location>
</feature>
<evidence type="ECO:0000256" key="2">
    <source>
        <dbReference type="ARBA" id="ARBA00022723"/>
    </source>
</evidence>
<evidence type="ECO:0000259" key="4">
    <source>
        <dbReference type="PROSITE" id="PS51184"/>
    </source>
</evidence>
<dbReference type="SUPFAM" id="SSF51197">
    <property type="entry name" value="Clavaminate synthase-like"/>
    <property type="match status" value="1"/>
</dbReference>
<dbReference type="Pfam" id="PF08007">
    <property type="entry name" value="JmjC_2"/>
    <property type="match status" value="1"/>
</dbReference>
<accession>A0A1H7Q4H3</accession>
<dbReference type="AlphaFoldDB" id="A0A1H7Q4H3"/>
<protein>
    <submittedName>
        <fullName evidence="5">Cupin superfamily protein</fullName>
    </submittedName>
</protein>
<comment type="cofactor">
    <cofactor evidence="1">
        <name>Fe(2+)</name>
        <dbReference type="ChEBI" id="CHEBI:29033"/>
    </cofactor>
</comment>